<proteinExistence type="predicted"/>
<reference evidence="3" key="1">
    <citation type="submission" date="2021-04" db="EMBL/GenBank/DDBJ databases">
        <title>Pseudonocardia sp. nov., isolated from sandy soil of mangrove forest.</title>
        <authorList>
            <person name="Zan Z."/>
            <person name="Huang R."/>
            <person name="Liu W."/>
        </authorList>
    </citation>
    <scope>NUCLEOTIDE SEQUENCE</scope>
    <source>
        <strain evidence="3">S2-4</strain>
    </source>
</reference>
<dbReference type="EMBL" id="JAGSOV010000009">
    <property type="protein sequence ID" value="MCO1654203.1"/>
    <property type="molecule type" value="Genomic_DNA"/>
</dbReference>
<feature type="chain" id="PRO_5045840046" description="Small secreted protein" evidence="2">
    <location>
        <begin position="28"/>
        <end position="204"/>
    </location>
</feature>
<evidence type="ECO:0000256" key="2">
    <source>
        <dbReference type="SAM" id="SignalP"/>
    </source>
</evidence>
<evidence type="ECO:0000256" key="1">
    <source>
        <dbReference type="SAM" id="MobiDB-lite"/>
    </source>
</evidence>
<evidence type="ECO:0008006" key="5">
    <source>
        <dbReference type="Google" id="ProtNLM"/>
    </source>
</evidence>
<protein>
    <recommendedName>
        <fullName evidence="5">Small secreted protein</fullName>
    </recommendedName>
</protein>
<dbReference type="Proteomes" id="UP001165283">
    <property type="component" value="Unassembled WGS sequence"/>
</dbReference>
<evidence type="ECO:0000313" key="3">
    <source>
        <dbReference type="EMBL" id="MCO1654203.1"/>
    </source>
</evidence>
<dbReference type="RefSeq" id="WP_252435802.1">
    <property type="nucleotide sequence ID" value="NZ_JAGSOV010000009.1"/>
</dbReference>
<feature type="region of interest" description="Disordered" evidence="1">
    <location>
        <begin position="34"/>
        <end position="56"/>
    </location>
</feature>
<dbReference type="PROSITE" id="PS51257">
    <property type="entry name" value="PROKAR_LIPOPROTEIN"/>
    <property type="match status" value="1"/>
</dbReference>
<feature type="signal peptide" evidence="2">
    <location>
        <begin position="1"/>
        <end position="27"/>
    </location>
</feature>
<sequence length="204" mass="20117">MPRPTRKVLLVPLVAAAALLGAGCSSTVPGTAAPLGGSPASTDTGGGTAGAGQTDDPVAWMDQVCGALTPLTEAPTDPGVGSSTSPEQAFEQLQGYLAKGGDAMGTAIDGLAAAGPSPIEGGDELVQKMTTTLNTAKTALDSTAQQLEGVDPNDPEALFTALGSLTSAEGLEGLDDPTAGFEANPELEAAAEQAPNCRQLRAAS</sequence>
<comment type="caution">
    <text evidence="3">The sequence shown here is derived from an EMBL/GenBank/DDBJ whole genome shotgun (WGS) entry which is preliminary data.</text>
</comment>
<accession>A0ABT0ZTZ9</accession>
<keyword evidence="4" id="KW-1185">Reference proteome</keyword>
<gene>
    <name evidence="3" type="ORF">KDL28_03965</name>
</gene>
<keyword evidence="2" id="KW-0732">Signal</keyword>
<name>A0ABT0ZTZ9_9PSEU</name>
<evidence type="ECO:0000313" key="4">
    <source>
        <dbReference type="Proteomes" id="UP001165283"/>
    </source>
</evidence>
<organism evidence="3 4">
    <name type="scientific">Pseudonocardia humida</name>
    <dbReference type="NCBI Taxonomy" id="2800819"/>
    <lineage>
        <taxon>Bacteria</taxon>
        <taxon>Bacillati</taxon>
        <taxon>Actinomycetota</taxon>
        <taxon>Actinomycetes</taxon>
        <taxon>Pseudonocardiales</taxon>
        <taxon>Pseudonocardiaceae</taxon>
        <taxon>Pseudonocardia</taxon>
    </lineage>
</organism>